<dbReference type="Proteomes" id="UP000002931">
    <property type="component" value="Unassembled WGS sequence"/>
</dbReference>
<accession>A3VB99</accession>
<dbReference type="AlphaFoldDB" id="A3VB99"/>
<feature type="chain" id="PRO_5002660956" evidence="1">
    <location>
        <begin position="18"/>
        <end position="150"/>
    </location>
</feature>
<name>A3VB99_9RHOB</name>
<protein>
    <submittedName>
        <fullName evidence="2">Pyridoxal phosphate biosynthetic protein</fullName>
    </submittedName>
</protein>
<proteinExistence type="predicted"/>
<evidence type="ECO:0000313" key="2">
    <source>
        <dbReference type="EMBL" id="EAQ14232.1"/>
    </source>
</evidence>
<evidence type="ECO:0000256" key="1">
    <source>
        <dbReference type="SAM" id="SignalP"/>
    </source>
</evidence>
<dbReference type="EMBL" id="AAMT01000002">
    <property type="protein sequence ID" value="EAQ14232.1"/>
    <property type="molecule type" value="Genomic_DNA"/>
</dbReference>
<feature type="signal peptide" evidence="1">
    <location>
        <begin position="1"/>
        <end position="17"/>
    </location>
</feature>
<organism evidence="2 3">
    <name type="scientific">Maritimibacter alkaliphilus HTCC2654</name>
    <dbReference type="NCBI Taxonomy" id="314271"/>
    <lineage>
        <taxon>Bacteria</taxon>
        <taxon>Pseudomonadati</taxon>
        <taxon>Pseudomonadota</taxon>
        <taxon>Alphaproteobacteria</taxon>
        <taxon>Rhodobacterales</taxon>
        <taxon>Roseobacteraceae</taxon>
        <taxon>Maritimibacter</taxon>
    </lineage>
</organism>
<dbReference type="RefSeq" id="WP_008333503.1">
    <property type="nucleotide sequence ID" value="NZ_CH902578.1"/>
</dbReference>
<evidence type="ECO:0000313" key="3">
    <source>
        <dbReference type="Proteomes" id="UP000002931"/>
    </source>
</evidence>
<gene>
    <name evidence="2" type="ORF">RB2654_16221</name>
</gene>
<keyword evidence="3" id="KW-1185">Reference proteome</keyword>
<sequence length="150" mass="15966">MIRALAALAVLAAPAAAQDVIACDWQASAWNLAEPWEDNSRTFSNGSVRIAKLDVGEPAFGGFFLLVLSPPYGELGERQCRVLTFPATSGFAGIDFDRLEAAYDPSVGLMFTVPVRVFAMTNAVEPVGAMLKFSLNQATGAISPRLELGD</sequence>
<dbReference type="HOGENOM" id="CLU_132663_0_0_5"/>
<comment type="caution">
    <text evidence="2">The sequence shown here is derived from an EMBL/GenBank/DDBJ whole genome shotgun (WGS) entry which is preliminary data.</text>
</comment>
<dbReference type="OrthoDB" id="7862810at2"/>
<dbReference type="STRING" id="314271.RB2654_16221"/>
<keyword evidence="1" id="KW-0732">Signal</keyword>
<dbReference type="eggNOG" id="ENOG5032Z1M">
    <property type="taxonomic scope" value="Bacteria"/>
</dbReference>
<reference evidence="2 3" key="1">
    <citation type="journal article" date="2010" name="J. Bacteriol.">
        <title>Genome sequences of Pelagibaca bermudensis HTCC2601T and Maritimibacter alkaliphilus HTCC2654T, the type strains of two marine Roseobacter genera.</title>
        <authorList>
            <person name="Thrash J.C."/>
            <person name="Cho J.C."/>
            <person name="Ferriera S."/>
            <person name="Johnson J."/>
            <person name="Vergin K.L."/>
            <person name="Giovannoni S.J."/>
        </authorList>
    </citation>
    <scope>NUCLEOTIDE SEQUENCE [LARGE SCALE GENOMIC DNA]</scope>
    <source>
        <strain evidence="2 3">HTCC2654</strain>
    </source>
</reference>